<sequence length="103" mass="11716">MWVFGKPIGGYSFLVASSTWKGSNYRVNLARRRVIPNEEAAVCLGCIGALELDNHLFVSCPLAWEVWGMVHRWFGLTTVLPETMSSLFESFVIPFRKGKQDYK</sequence>
<protein>
    <recommendedName>
        <fullName evidence="3">Reverse transcriptase zinc-binding domain-containing protein</fullName>
    </recommendedName>
</protein>
<gene>
    <name evidence="1" type="ORF">L195_g000166</name>
</gene>
<reference evidence="1 2" key="2">
    <citation type="journal article" date="2017" name="Front. Plant Sci.">
        <title>Gene Classification and Mining of Molecular Markers Useful in Red Clover (Trifolium pratense) Breeding.</title>
        <authorList>
            <person name="Istvanek J."/>
            <person name="Dluhosova J."/>
            <person name="Dluhos P."/>
            <person name="Patkova L."/>
            <person name="Nedelnik J."/>
            <person name="Repkova J."/>
        </authorList>
    </citation>
    <scope>NUCLEOTIDE SEQUENCE [LARGE SCALE GENOMIC DNA]</scope>
    <source>
        <strain evidence="2">cv. Tatra</strain>
        <tissue evidence="1">Young leaves</tissue>
    </source>
</reference>
<comment type="caution">
    <text evidence="1">The sequence shown here is derived from an EMBL/GenBank/DDBJ whole genome shotgun (WGS) entry which is preliminary data.</text>
</comment>
<name>A0A2K3NL38_TRIPR</name>
<evidence type="ECO:0008006" key="3">
    <source>
        <dbReference type="Google" id="ProtNLM"/>
    </source>
</evidence>
<reference evidence="1 2" key="1">
    <citation type="journal article" date="2014" name="Am. J. Bot.">
        <title>Genome assembly and annotation for red clover (Trifolium pratense; Fabaceae).</title>
        <authorList>
            <person name="Istvanek J."/>
            <person name="Jaros M."/>
            <person name="Krenek A."/>
            <person name="Repkova J."/>
        </authorList>
    </citation>
    <scope>NUCLEOTIDE SEQUENCE [LARGE SCALE GENOMIC DNA]</scope>
    <source>
        <strain evidence="2">cv. Tatra</strain>
        <tissue evidence="1">Young leaves</tissue>
    </source>
</reference>
<organism evidence="1 2">
    <name type="scientific">Trifolium pratense</name>
    <name type="common">Red clover</name>
    <dbReference type="NCBI Taxonomy" id="57577"/>
    <lineage>
        <taxon>Eukaryota</taxon>
        <taxon>Viridiplantae</taxon>
        <taxon>Streptophyta</taxon>
        <taxon>Embryophyta</taxon>
        <taxon>Tracheophyta</taxon>
        <taxon>Spermatophyta</taxon>
        <taxon>Magnoliopsida</taxon>
        <taxon>eudicotyledons</taxon>
        <taxon>Gunneridae</taxon>
        <taxon>Pentapetalae</taxon>
        <taxon>rosids</taxon>
        <taxon>fabids</taxon>
        <taxon>Fabales</taxon>
        <taxon>Fabaceae</taxon>
        <taxon>Papilionoideae</taxon>
        <taxon>50 kb inversion clade</taxon>
        <taxon>NPAAA clade</taxon>
        <taxon>Hologalegina</taxon>
        <taxon>IRL clade</taxon>
        <taxon>Trifolieae</taxon>
        <taxon>Trifolium</taxon>
    </lineage>
</organism>
<evidence type="ECO:0000313" key="2">
    <source>
        <dbReference type="Proteomes" id="UP000236291"/>
    </source>
</evidence>
<dbReference type="Proteomes" id="UP000236291">
    <property type="component" value="Unassembled WGS sequence"/>
</dbReference>
<evidence type="ECO:0000313" key="1">
    <source>
        <dbReference type="EMBL" id="PNY03757.1"/>
    </source>
</evidence>
<dbReference type="EMBL" id="ASHM01000053">
    <property type="protein sequence ID" value="PNY03757.1"/>
    <property type="molecule type" value="Genomic_DNA"/>
</dbReference>
<dbReference type="AlphaFoldDB" id="A0A2K3NL38"/>
<accession>A0A2K3NL38</accession>
<proteinExistence type="predicted"/>